<feature type="region of interest" description="Disordered" evidence="1">
    <location>
        <begin position="1"/>
        <end position="36"/>
    </location>
</feature>
<dbReference type="InterPro" id="IPR007201">
    <property type="entry name" value="Mei2-like_Rrm_C"/>
</dbReference>
<dbReference type="RefSeq" id="XP_013340006.1">
    <property type="nucleotide sequence ID" value="XM_013484552.1"/>
</dbReference>
<proteinExistence type="predicted"/>
<reference evidence="3 4" key="1">
    <citation type="journal article" date="2014" name="BMC Genomics">
        <title>Genome sequencing of four Aureobasidium pullulans varieties: biotechnological potential, stress tolerance, and description of new species.</title>
        <authorList>
            <person name="Gostin Ar C."/>
            <person name="Ohm R.A."/>
            <person name="Kogej T."/>
            <person name="Sonjak S."/>
            <person name="Turk M."/>
            <person name="Zajc J."/>
            <person name="Zalar P."/>
            <person name="Grube M."/>
            <person name="Sun H."/>
            <person name="Han J."/>
            <person name="Sharma A."/>
            <person name="Chiniquy J."/>
            <person name="Ngan C.Y."/>
            <person name="Lipzen A."/>
            <person name="Barry K."/>
            <person name="Grigoriev I.V."/>
            <person name="Gunde-Cimerman N."/>
        </authorList>
    </citation>
    <scope>NUCLEOTIDE SEQUENCE [LARGE SCALE GENOMIC DNA]</scope>
    <source>
        <strain evidence="3 4">EXF-2481</strain>
    </source>
</reference>
<evidence type="ECO:0000259" key="2">
    <source>
        <dbReference type="Pfam" id="PF04059"/>
    </source>
</evidence>
<accession>A0A074YBM6</accession>
<organism evidence="3 4">
    <name type="scientific">Aureobasidium subglaciale (strain EXF-2481)</name>
    <name type="common">Aureobasidium pullulans var. subglaciale</name>
    <dbReference type="NCBI Taxonomy" id="1043005"/>
    <lineage>
        <taxon>Eukaryota</taxon>
        <taxon>Fungi</taxon>
        <taxon>Dikarya</taxon>
        <taxon>Ascomycota</taxon>
        <taxon>Pezizomycotina</taxon>
        <taxon>Dothideomycetes</taxon>
        <taxon>Dothideomycetidae</taxon>
        <taxon>Dothideales</taxon>
        <taxon>Saccotheciaceae</taxon>
        <taxon>Aureobasidium</taxon>
    </lineage>
</organism>
<dbReference type="EMBL" id="KL584777">
    <property type="protein sequence ID" value="KEQ91562.1"/>
    <property type="molecule type" value="Genomic_DNA"/>
</dbReference>
<dbReference type="HOGENOM" id="CLU_1815442_0_0_1"/>
<protein>
    <recommendedName>
        <fullName evidence="2">Mei2-like C-terminal RNA recognition motif domain-containing protein</fullName>
    </recommendedName>
</protein>
<dbReference type="Pfam" id="PF04059">
    <property type="entry name" value="RRM_2"/>
    <property type="match status" value="1"/>
</dbReference>
<evidence type="ECO:0000256" key="1">
    <source>
        <dbReference type="SAM" id="MobiDB-lite"/>
    </source>
</evidence>
<dbReference type="GeneID" id="25371804"/>
<evidence type="ECO:0000313" key="3">
    <source>
        <dbReference type="EMBL" id="KEQ91562.1"/>
    </source>
</evidence>
<feature type="compositionally biased region" description="Polar residues" evidence="1">
    <location>
        <begin position="15"/>
        <end position="27"/>
    </location>
</feature>
<dbReference type="AlphaFoldDB" id="A0A074YBM6"/>
<keyword evidence="4" id="KW-1185">Reference proteome</keyword>
<feature type="domain" description="Mei2-like C-terminal RNA recognition motif" evidence="2">
    <location>
        <begin position="79"/>
        <end position="142"/>
    </location>
</feature>
<evidence type="ECO:0000313" key="4">
    <source>
        <dbReference type="Proteomes" id="UP000030641"/>
    </source>
</evidence>
<dbReference type="OrthoDB" id="417481at2759"/>
<dbReference type="Proteomes" id="UP000030641">
    <property type="component" value="Unassembled WGS sequence"/>
</dbReference>
<dbReference type="InParanoid" id="A0A074YBM6"/>
<gene>
    <name evidence="3" type="ORF">AUEXF2481DRAFT_8431</name>
</gene>
<dbReference type="STRING" id="1043005.A0A074YBM6"/>
<name>A0A074YBM6_AURSE</name>
<sequence length="142" mass="15897">MKSRIHPSQAGLNADTCSQAGAGQATASEGRPHHIIKFRREAPHTSLLSWPRPRRLPPGWGRTSWSPAGVKSQRAQPRDETSVGHYDFSYLRIDFSNNFKGGYAFVNFCKPEYITSSVRKRVGHPWGMYGSLTKCEVSYATI</sequence>